<evidence type="ECO:0000313" key="3">
    <source>
        <dbReference type="Proteomes" id="UP000035579"/>
    </source>
</evidence>
<evidence type="ECO:0000256" key="1">
    <source>
        <dbReference type="SAM" id="MobiDB-lite"/>
    </source>
</evidence>
<accession>A0AAC8QBQ1</accession>
<reference evidence="2 3" key="1">
    <citation type="submission" date="2015-05" db="EMBL/GenBank/DDBJ databases">
        <title>Genome assembly of Archangium gephyra DSM 2261.</title>
        <authorList>
            <person name="Sharma G."/>
            <person name="Subramanian S."/>
        </authorList>
    </citation>
    <scope>NUCLEOTIDE SEQUENCE [LARGE SCALE GENOMIC DNA]</scope>
    <source>
        <strain evidence="2 3">DSM 2261</strain>
    </source>
</reference>
<dbReference type="KEGG" id="age:AA314_06346"/>
<sequence>MGPRTSHERRVARKVDGQCSAPEQPPAGLDMYLCPPWPPTAPVATPRIPTPPPPATPVARPCAPAPW</sequence>
<proteinExistence type="predicted"/>
<evidence type="ECO:0000313" key="2">
    <source>
        <dbReference type="EMBL" id="AKJ04720.1"/>
    </source>
</evidence>
<feature type="region of interest" description="Disordered" evidence="1">
    <location>
        <begin position="44"/>
        <end position="67"/>
    </location>
</feature>
<protein>
    <submittedName>
        <fullName evidence="2">Uncharacterized protein</fullName>
    </submittedName>
</protein>
<dbReference type="AlphaFoldDB" id="A0AAC8QBQ1"/>
<feature type="compositionally biased region" description="Low complexity" evidence="1">
    <location>
        <begin position="57"/>
        <end position="67"/>
    </location>
</feature>
<name>A0AAC8QBQ1_9BACT</name>
<dbReference type="EMBL" id="CP011509">
    <property type="protein sequence ID" value="AKJ04720.1"/>
    <property type="molecule type" value="Genomic_DNA"/>
</dbReference>
<feature type="region of interest" description="Disordered" evidence="1">
    <location>
        <begin position="1"/>
        <end position="31"/>
    </location>
</feature>
<organism evidence="2 3">
    <name type="scientific">Archangium gephyra</name>
    <dbReference type="NCBI Taxonomy" id="48"/>
    <lineage>
        <taxon>Bacteria</taxon>
        <taxon>Pseudomonadati</taxon>
        <taxon>Myxococcota</taxon>
        <taxon>Myxococcia</taxon>
        <taxon>Myxococcales</taxon>
        <taxon>Cystobacterineae</taxon>
        <taxon>Archangiaceae</taxon>
        <taxon>Archangium</taxon>
    </lineage>
</organism>
<feature type="compositionally biased region" description="Basic and acidic residues" evidence="1">
    <location>
        <begin position="1"/>
        <end position="16"/>
    </location>
</feature>
<gene>
    <name evidence="2" type="ORF">AA314_06346</name>
</gene>
<dbReference type="Proteomes" id="UP000035579">
    <property type="component" value="Chromosome"/>
</dbReference>